<organism evidence="1 2">
    <name type="scientific">Roseovarius azorensis</name>
    <dbReference type="NCBI Taxonomy" id="1287727"/>
    <lineage>
        <taxon>Bacteria</taxon>
        <taxon>Pseudomonadati</taxon>
        <taxon>Pseudomonadota</taxon>
        <taxon>Alphaproteobacteria</taxon>
        <taxon>Rhodobacterales</taxon>
        <taxon>Roseobacteraceae</taxon>
        <taxon>Roseovarius</taxon>
    </lineage>
</organism>
<sequence length="133" mass="14665">MRSLLFAVMISIGLTGVVRADESAVRSVISAQIEAFLAGDVTRAYGYASPFIQQKFGTPEIFGTMVREGYPMVWRPSDVNFLEIEEIGGRLWQNVLVRDAGGVAHIVEYEMIEGAEGWKINGVRVRKAPESSV</sequence>
<dbReference type="InterPro" id="IPR032347">
    <property type="entry name" value="DUF4864"/>
</dbReference>
<dbReference type="Proteomes" id="UP000199582">
    <property type="component" value="Unassembled WGS sequence"/>
</dbReference>
<evidence type="ECO:0008006" key="3">
    <source>
        <dbReference type="Google" id="ProtNLM"/>
    </source>
</evidence>
<protein>
    <recommendedName>
        <fullName evidence="3">DUF4864 domain-containing protein</fullName>
    </recommendedName>
</protein>
<dbReference type="STRING" id="1287727.SAMN05443999_110124"/>
<accession>A0A1H7ULE6</accession>
<gene>
    <name evidence="1" type="ORF">SAMN05443999_110124</name>
</gene>
<dbReference type="OrthoDB" id="9130422at2"/>
<dbReference type="EMBL" id="FOAG01000010">
    <property type="protein sequence ID" value="SEL97575.1"/>
    <property type="molecule type" value="Genomic_DNA"/>
</dbReference>
<keyword evidence="2" id="KW-1185">Reference proteome</keyword>
<dbReference type="AlphaFoldDB" id="A0A1H7ULE6"/>
<dbReference type="Pfam" id="PF16156">
    <property type="entry name" value="DUF4864"/>
    <property type="match status" value="1"/>
</dbReference>
<reference evidence="1 2" key="1">
    <citation type="submission" date="2016-10" db="EMBL/GenBank/DDBJ databases">
        <authorList>
            <person name="de Groot N.N."/>
        </authorList>
    </citation>
    <scope>NUCLEOTIDE SEQUENCE [LARGE SCALE GENOMIC DNA]</scope>
    <source>
        <strain evidence="1 2">DSM 100674</strain>
    </source>
</reference>
<evidence type="ECO:0000313" key="2">
    <source>
        <dbReference type="Proteomes" id="UP000199582"/>
    </source>
</evidence>
<evidence type="ECO:0000313" key="1">
    <source>
        <dbReference type="EMBL" id="SEL97575.1"/>
    </source>
</evidence>
<proteinExistence type="predicted"/>
<name>A0A1H7ULE6_9RHOB</name>
<dbReference type="RefSeq" id="WP_093038497.1">
    <property type="nucleotide sequence ID" value="NZ_FOAG01000010.1"/>
</dbReference>